<evidence type="ECO:0000313" key="2">
    <source>
        <dbReference type="EMBL" id="QKJ89336.1"/>
    </source>
</evidence>
<feature type="region of interest" description="Disordered" evidence="1">
    <location>
        <begin position="108"/>
        <end position="131"/>
    </location>
</feature>
<reference evidence="2 3" key="1">
    <citation type="submission" date="2020-06" db="EMBL/GenBank/DDBJ databases">
        <title>Genome sequence of Paramixta manurensis strain PD-1.</title>
        <authorList>
            <person name="Lee C.W."/>
            <person name="Kim J."/>
        </authorList>
    </citation>
    <scope>NUCLEOTIDE SEQUENCE [LARGE SCALE GENOMIC DNA]</scope>
    <source>
        <strain evidence="2 3">PD-1</strain>
        <plasmid evidence="3">ppd-1</plasmid>
    </source>
</reference>
<evidence type="ECO:0008006" key="4">
    <source>
        <dbReference type="Google" id="ProtNLM"/>
    </source>
</evidence>
<name>A0A6M8UEQ2_9GAMM</name>
<keyword evidence="3" id="KW-1185">Reference proteome</keyword>
<dbReference type="AlphaFoldDB" id="A0A6M8UEQ2"/>
<gene>
    <name evidence="2" type="ORF">PMPD1_4438</name>
</gene>
<keyword evidence="2" id="KW-0614">Plasmid</keyword>
<dbReference type="KEGG" id="pmak:PMPD1_4438"/>
<evidence type="ECO:0000313" key="3">
    <source>
        <dbReference type="Proteomes" id="UP000505325"/>
    </source>
</evidence>
<evidence type="ECO:0000256" key="1">
    <source>
        <dbReference type="SAM" id="MobiDB-lite"/>
    </source>
</evidence>
<feature type="compositionally biased region" description="Polar residues" evidence="1">
    <location>
        <begin position="113"/>
        <end position="126"/>
    </location>
</feature>
<proteinExistence type="predicted"/>
<accession>A0A6M8UEQ2</accession>
<geneLocation type="plasmid" evidence="3">
    <name>ppd-1</name>
</geneLocation>
<dbReference type="Proteomes" id="UP000505325">
    <property type="component" value="Plasmid pPD-1"/>
</dbReference>
<dbReference type="RefSeq" id="WP_173636390.1">
    <property type="nucleotide sequence ID" value="NZ_CP054213.1"/>
</dbReference>
<protein>
    <recommendedName>
        <fullName evidence="4">Cytoplasmic protein</fullName>
    </recommendedName>
</protein>
<organism evidence="2 3">
    <name type="scientific">Paramixta manurensis</name>
    <dbReference type="NCBI Taxonomy" id="2740817"/>
    <lineage>
        <taxon>Bacteria</taxon>
        <taxon>Pseudomonadati</taxon>
        <taxon>Pseudomonadota</taxon>
        <taxon>Gammaproteobacteria</taxon>
        <taxon>Enterobacterales</taxon>
        <taxon>Erwiniaceae</taxon>
        <taxon>Paramixta</taxon>
    </lineage>
</organism>
<sequence>MDGGSPLDQARDNFYRNHSYTLGDLEQDYRTELLRYSNDAWEAPQRAARLSAAVKRYKTYQMLCFIFDIAEESGLDFTPLVVKRVCAHLFGRQGSQKLIVDIFGRKGRENRSPDSAPSVTESTAGKYQQAADAHWQRTMKDIEKVKRDYQTAISASKKPENA</sequence>
<dbReference type="EMBL" id="CP054213">
    <property type="protein sequence ID" value="QKJ89336.1"/>
    <property type="molecule type" value="Genomic_DNA"/>
</dbReference>